<dbReference type="InterPro" id="IPR000983">
    <property type="entry name" value="Bac_GSPG_pilin"/>
</dbReference>
<reference evidence="4 5" key="1">
    <citation type="submission" date="2020-04" db="EMBL/GenBank/DDBJ databases">
        <title>Paraburkholderia sp. RP-4-7 isolated from soil.</title>
        <authorList>
            <person name="Dahal R.H."/>
        </authorList>
    </citation>
    <scope>NUCLEOTIDE SEQUENCE [LARGE SCALE GENOMIC DNA]</scope>
    <source>
        <strain evidence="4 5">RP-4-7</strain>
    </source>
</reference>
<accession>A0A848INP9</accession>
<keyword evidence="3" id="KW-1133">Transmembrane helix</keyword>
<dbReference type="PANTHER" id="PTHR30093:SF47">
    <property type="entry name" value="TYPE IV PILUS NON-CORE MINOR PILIN PILE"/>
    <property type="match status" value="1"/>
</dbReference>
<keyword evidence="3" id="KW-0812">Transmembrane</keyword>
<keyword evidence="1" id="KW-0488">Methylation</keyword>
<dbReference type="PANTHER" id="PTHR30093">
    <property type="entry name" value="GENERAL SECRETION PATHWAY PROTEIN G"/>
    <property type="match status" value="1"/>
</dbReference>
<evidence type="ECO:0000313" key="4">
    <source>
        <dbReference type="EMBL" id="NMM01394.1"/>
    </source>
</evidence>
<dbReference type="GO" id="GO:0015628">
    <property type="term" value="P:protein secretion by the type II secretion system"/>
    <property type="evidence" value="ECO:0007669"/>
    <property type="project" value="InterPro"/>
</dbReference>
<dbReference type="AlphaFoldDB" id="A0A848INP9"/>
<proteinExistence type="predicted"/>
<evidence type="ECO:0000256" key="1">
    <source>
        <dbReference type="ARBA" id="ARBA00022481"/>
    </source>
</evidence>
<dbReference type="PRINTS" id="PR00813">
    <property type="entry name" value="BCTERIALGSPG"/>
</dbReference>
<protein>
    <submittedName>
        <fullName evidence="4">Prepilin-type N-terminal cleavage/methylation domain-containing protein</fullName>
    </submittedName>
</protein>
<dbReference type="Pfam" id="PF07963">
    <property type="entry name" value="N_methyl"/>
    <property type="match status" value="1"/>
</dbReference>
<dbReference type="PROSITE" id="PS00409">
    <property type="entry name" value="PROKAR_NTER_METHYL"/>
    <property type="match status" value="1"/>
</dbReference>
<organism evidence="4 5">
    <name type="scientific">Paraburkholderia polaris</name>
    <dbReference type="NCBI Taxonomy" id="2728848"/>
    <lineage>
        <taxon>Bacteria</taxon>
        <taxon>Pseudomonadati</taxon>
        <taxon>Pseudomonadota</taxon>
        <taxon>Betaproteobacteria</taxon>
        <taxon>Burkholderiales</taxon>
        <taxon>Burkholderiaceae</taxon>
        <taxon>Paraburkholderia</taxon>
    </lineage>
</organism>
<gene>
    <name evidence="4" type="ORF">HHL24_26055</name>
</gene>
<dbReference type="InterPro" id="IPR012902">
    <property type="entry name" value="N_methyl_site"/>
</dbReference>
<feature type="transmembrane region" description="Helical" evidence="3">
    <location>
        <begin position="12"/>
        <end position="31"/>
    </location>
</feature>
<dbReference type="SUPFAM" id="SSF54523">
    <property type="entry name" value="Pili subunits"/>
    <property type="match status" value="1"/>
</dbReference>
<evidence type="ECO:0000256" key="3">
    <source>
        <dbReference type="SAM" id="Phobius"/>
    </source>
</evidence>
<name>A0A848INP9_9BURK</name>
<comment type="caution">
    <text evidence="4">The sequence shown here is derived from an EMBL/GenBank/DDBJ whole genome shotgun (WGS) entry which is preliminary data.</text>
</comment>
<dbReference type="NCBIfam" id="TIGR02532">
    <property type="entry name" value="IV_pilin_GFxxxE"/>
    <property type="match status" value="1"/>
</dbReference>
<keyword evidence="5" id="KW-1185">Reference proteome</keyword>
<evidence type="ECO:0000313" key="5">
    <source>
        <dbReference type="Proteomes" id="UP000544134"/>
    </source>
</evidence>
<keyword evidence="3" id="KW-0472">Membrane</keyword>
<evidence type="ECO:0000256" key="2">
    <source>
        <dbReference type="SAM" id="MobiDB-lite"/>
    </source>
</evidence>
<dbReference type="GO" id="GO:0015627">
    <property type="term" value="C:type II protein secretion system complex"/>
    <property type="evidence" value="ECO:0007669"/>
    <property type="project" value="InterPro"/>
</dbReference>
<dbReference type="Gene3D" id="3.30.700.10">
    <property type="entry name" value="Glycoprotein, Type 4 Pilin"/>
    <property type="match status" value="1"/>
</dbReference>
<sequence length="128" mass="14147">MMAPQKQNRGFTLIELLVVLAIVATLLSIVAPRYVHQTDRAKEAALKANLSVLRRALDEHYSDTGKYPENLSALTEQHYLRALPVDPVTNRSDSWVPVPGTDEDDKTIIDVKSGAQGKALDGTEFSSW</sequence>
<dbReference type="InterPro" id="IPR045584">
    <property type="entry name" value="Pilin-like"/>
</dbReference>
<dbReference type="EMBL" id="JABBGJ010000030">
    <property type="protein sequence ID" value="NMM01394.1"/>
    <property type="molecule type" value="Genomic_DNA"/>
</dbReference>
<feature type="region of interest" description="Disordered" evidence="2">
    <location>
        <begin position="88"/>
        <end position="108"/>
    </location>
</feature>
<dbReference type="Proteomes" id="UP000544134">
    <property type="component" value="Unassembled WGS sequence"/>
</dbReference>